<dbReference type="GO" id="GO:0019563">
    <property type="term" value="P:glycerol catabolic process"/>
    <property type="evidence" value="ECO:0007669"/>
    <property type="project" value="TreeGrafter"/>
</dbReference>
<comment type="pathway">
    <text evidence="3">Carbohydrate degradation; glycolysis; D-glyceraldehyde 3-phosphate from glycerone phosphate: step 1/1.</text>
</comment>
<proteinExistence type="inferred from homology"/>
<dbReference type="AlphaFoldDB" id="A0A1F6ME00"/>
<comment type="catalytic activity">
    <reaction evidence="3">
        <text>D-glyceraldehyde 3-phosphate = dihydroxyacetone phosphate</text>
        <dbReference type="Rhea" id="RHEA:18585"/>
        <dbReference type="ChEBI" id="CHEBI:57642"/>
        <dbReference type="ChEBI" id="CHEBI:59776"/>
        <dbReference type="EC" id="5.3.1.1"/>
    </reaction>
</comment>
<accession>A0A1F6ME00</accession>
<evidence type="ECO:0000256" key="2">
    <source>
        <dbReference type="ARBA" id="ARBA00023235"/>
    </source>
</evidence>
<dbReference type="CDD" id="cd00311">
    <property type="entry name" value="TIM"/>
    <property type="match status" value="1"/>
</dbReference>
<keyword evidence="3" id="KW-0963">Cytoplasm</keyword>
<name>A0A1F6ME00_9BACT</name>
<evidence type="ECO:0000313" key="4">
    <source>
        <dbReference type="EMBL" id="OGH69693.1"/>
    </source>
</evidence>
<evidence type="ECO:0000256" key="3">
    <source>
        <dbReference type="RuleBase" id="RU363013"/>
    </source>
</evidence>
<dbReference type="GO" id="GO:0046166">
    <property type="term" value="P:glyceraldehyde-3-phosphate biosynthetic process"/>
    <property type="evidence" value="ECO:0007669"/>
    <property type="project" value="TreeGrafter"/>
</dbReference>
<dbReference type="STRING" id="1798683.A3C90_03580"/>
<keyword evidence="3" id="KW-0312">Gluconeogenesis</keyword>
<comment type="pathway">
    <text evidence="3">Carbohydrate biosynthesis; gluconeogenesis.</text>
</comment>
<dbReference type="EC" id="5.3.1.1" evidence="3"/>
<dbReference type="GO" id="GO:0005829">
    <property type="term" value="C:cytosol"/>
    <property type="evidence" value="ECO:0007669"/>
    <property type="project" value="TreeGrafter"/>
</dbReference>
<evidence type="ECO:0000313" key="5">
    <source>
        <dbReference type="Proteomes" id="UP000177457"/>
    </source>
</evidence>
<reference evidence="4 5" key="1">
    <citation type="journal article" date="2016" name="Nat. Commun.">
        <title>Thousands of microbial genomes shed light on interconnected biogeochemical processes in an aquifer system.</title>
        <authorList>
            <person name="Anantharaman K."/>
            <person name="Brown C.T."/>
            <person name="Hug L.A."/>
            <person name="Sharon I."/>
            <person name="Castelle C.J."/>
            <person name="Probst A.J."/>
            <person name="Thomas B.C."/>
            <person name="Singh A."/>
            <person name="Wilkins M.J."/>
            <person name="Karaoz U."/>
            <person name="Brodie E.L."/>
            <person name="Williams K.H."/>
            <person name="Hubbard S.S."/>
            <person name="Banfield J.F."/>
        </authorList>
    </citation>
    <scope>NUCLEOTIDE SEQUENCE [LARGE SCALE GENOMIC DNA]</scope>
</reference>
<dbReference type="InterPro" id="IPR035990">
    <property type="entry name" value="TIM_sf"/>
</dbReference>
<dbReference type="UniPathway" id="UPA00138"/>
<dbReference type="Gene3D" id="3.20.20.70">
    <property type="entry name" value="Aldolase class I"/>
    <property type="match status" value="1"/>
</dbReference>
<dbReference type="SUPFAM" id="SSF51351">
    <property type="entry name" value="Triosephosphate isomerase (TIM)"/>
    <property type="match status" value="1"/>
</dbReference>
<comment type="caution">
    <text evidence="4">The sequence shown here is derived from an EMBL/GenBank/DDBJ whole genome shotgun (WGS) entry which is preliminary data.</text>
</comment>
<dbReference type="InterPro" id="IPR000652">
    <property type="entry name" value="Triosephosphate_isomerase"/>
</dbReference>
<dbReference type="UniPathway" id="UPA00109">
    <property type="reaction ID" value="UER00189"/>
</dbReference>
<dbReference type="NCBIfam" id="TIGR00419">
    <property type="entry name" value="tim"/>
    <property type="match status" value="1"/>
</dbReference>
<evidence type="ECO:0000256" key="1">
    <source>
        <dbReference type="ARBA" id="ARBA00007422"/>
    </source>
</evidence>
<organism evidence="4 5">
    <name type="scientific">Candidatus Magasanikbacteria bacterium RIFCSPHIGHO2_02_FULL_51_14</name>
    <dbReference type="NCBI Taxonomy" id="1798683"/>
    <lineage>
        <taxon>Bacteria</taxon>
        <taxon>Candidatus Magasanikiibacteriota</taxon>
    </lineage>
</organism>
<comment type="subunit">
    <text evidence="3">Homodimer.</text>
</comment>
<keyword evidence="2 3" id="KW-0413">Isomerase</keyword>
<dbReference type="GO" id="GO:0006096">
    <property type="term" value="P:glycolytic process"/>
    <property type="evidence" value="ECO:0007669"/>
    <property type="project" value="UniProtKB-UniRule"/>
</dbReference>
<dbReference type="GO" id="GO:0004807">
    <property type="term" value="F:triose-phosphate isomerase activity"/>
    <property type="evidence" value="ECO:0007669"/>
    <property type="project" value="UniProtKB-UniRule"/>
</dbReference>
<gene>
    <name evidence="4" type="ORF">A3C90_03580</name>
</gene>
<dbReference type="PANTHER" id="PTHR21139:SF42">
    <property type="entry name" value="TRIOSEPHOSPHATE ISOMERASE"/>
    <property type="match status" value="1"/>
</dbReference>
<keyword evidence="3" id="KW-0324">Glycolysis</keyword>
<comment type="subcellular location">
    <subcellularLocation>
        <location evidence="3">Cytoplasm</location>
    </subcellularLocation>
</comment>
<dbReference type="PROSITE" id="PS51440">
    <property type="entry name" value="TIM_2"/>
    <property type="match status" value="1"/>
</dbReference>
<comment type="similarity">
    <text evidence="1 3">Belongs to the triosephosphate isomerase family.</text>
</comment>
<dbReference type="PANTHER" id="PTHR21139">
    <property type="entry name" value="TRIOSEPHOSPHATE ISOMERASE"/>
    <property type="match status" value="1"/>
</dbReference>
<sequence>MKHLFANWKMYLDYTQSIALAGNLVKESFDREKVSVAVFPNTLAFAEVRDALNGSPVALGAQNVNWTPLGAYTGATSAHLFKQAGAAYALVGHSERRYIFGETNEAVRKKVEACFDAGLVPVLCIGETAEDLEQDKREYRLKKQMMKVFDGLQMRAEDKIFIAYEPVWAISRGGEGKPCTPADCDDVLGWIRSELKQYTDKNAPILYGGTVTMANVVSYITLETCDGVLVGSASTKLESFMSLIHEAEKLSG</sequence>
<dbReference type="Pfam" id="PF00121">
    <property type="entry name" value="TIM"/>
    <property type="match status" value="1"/>
</dbReference>
<dbReference type="EMBL" id="MFQE01000068">
    <property type="protein sequence ID" value="OGH69693.1"/>
    <property type="molecule type" value="Genomic_DNA"/>
</dbReference>
<dbReference type="Proteomes" id="UP000177457">
    <property type="component" value="Unassembled WGS sequence"/>
</dbReference>
<protein>
    <recommendedName>
        <fullName evidence="3">Triosephosphate isomerase</fullName>
        <ecNumber evidence="3">5.3.1.1</ecNumber>
    </recommendedName>
</protein>
<dbReference type="InterPro" id="IPR013785">
    <property type="entry name" value="Aldolase_TIM"/>
</dbReference>
<dbReference type="GO" id="GO:0006094">
    <property type="term" value="P:gluconeogenesis"/>
    <property type="evidence" value="ECO:0007669"/>
    <property type="project" value="UniProtKB-UniPathway"/>
</dbReference>